<dbReference type="PIRSF" id="PIRSF006278">
    <property type="entry name" value="ACCD_DCysDesulf"/>
    <property type="match status" value="1"/>
</dbReference>
<dbReference type="SUPFAM" id="SSF53686">
    <property type="entry name" value="Tryptophan synthase beta subunit-like PLP-dependent enzymes"/>
    <property type="match status" value="1"/>
</dbReference>
<evidence type="ECO:0000256" key="2">
    <source>
        <dbReference type="ARBA" id="ARBA00008639"/>
    </source>
</evidence>
<proteinExistence type="inferred from homology"/>
<evidence type="ECO:0000256" key="3">
    <source>
        <dbReference type="ARBA" id="ARBA00022898"/>
    </source>
</evidence>
<dbReference type="InterPro" id="IPR027278">
    <property type="entry name" value="ACCD_DCysDesulf"/>
</dbReference>
<protein>
    <submittedName>
        <fullName evidence="6">Pyridoxal-phosphate dependent enzyme</fullName>
    </submittedName>
</protein>
<name>A0A9D1WQ73_9FIRM</name>
<dbReference type="GO" id="GO:1901605">
    <property type="term" value="P:alpha-amino acid metabolic process"/>
    <property type="evidence" value="ECO:0007669"/>
    <property type="project" value="UniProtKB-ARBA"/>
</dbReference>
<evidence type="ECO:0000313" key="6">
    <source>
        <dbReference type="EMBL" id="HIX65177.1"/>
    </source>
</evidence>
<reference evidence="6" key="1">
    <citation type="journal article" date="2021" name="PeerJ">
        <title>Extensive microbial diversity within the chicken gut microbiome revealed by metagenomics and culture.</title>
        <authorList>
            <person name="Gilroy R."/>
            <person name="Ravi A."/>
            <person name="Getino M."/>
            <person name="Pursley I."/>
            <person name="Horton D.L."/>
            <person name="Alikhan N.F."/>
            <person name="Baker D."/>
            <person name="Gharbi K."/>
            <person name="Hall N."/>
            <person name="Watson M."/>
            <person name="Adriaenssens E.M."/>
            <person name="Foster-Nyarko E."/>
            <person name="Jarju S."/>
            <person name="Secka A."/>
            <person name="Antonio M."/>
            <person name="Oren A."/>
            <person name="Chaudhuri R.R."/>
            <person name="La Ragione R."/>
            <person name="Hildebrand F."/>
            <person name="Pallen M.J."/>
        </authorList>
    </citation>
    <scope>NUCLEOTIDE SEQUENCE</scope>
    <source>
        <strain evidence="6">CHK188-5543</strain>
    </source>
</reference>
<keyword evidence="3 4" id="KW-0663">Pyridoxal phosphate</keyword>
<dbReference type="Pfam" id="PF00291">
    <property type="entry name" value="PALP"/>
    <property type="match status" value="1"/>
</dbReference>
<dbReference type="Proteomes" id="UP000886800">
    <property type="component" value="Unassembled WGS sequence"/>
</dbReference>
<accession>A0A9D1WQ73</accession>
<comment type="cofactor">
    <cofactor evidence="1">
        <name>pyridoxal 5'-phosphate</name>
        <dbReference type="ChEBI" id="CHEBI:597326"/>
    </cofactor>
</comment>
<sequence>MQIEHLPKVEVGSCNTPLQLLPHLTGDLGKNKLYIKRDDLTGLALGGNKTRKLDYLVAYALENGYTTLMTFGGVQTNHGRLTVAAAVKYGLKSILVLKGAKPDYMSGNLLLDRLMDTELVFVDTTAYDHLPPAERAAKSQAYLEECTRKLVAEKEAQGEKVLNIPVGGQGVIGAAGYIQAVPELMRQMEEQGIQAKHLVVGYGSTGTFAGLWAGAKYYNAPFEVIGIPIEPDYHSLQQTADFLNQISETYDMGFTCTPEEIHLELGPAEAPYGGAGYNLPDRETWETIAHLARSEGVFLDPCYTGKSFRGFVDLVRRGKIAADSGAIFLDTGGAPGLWGREQLDFAQGLFWNDDRNITVFKAQ</sequence>
<dbReference type="InterPro" id="IPR036052">
    <property type="entry name" value="TrpB-like_PALP_sf"/>
</dbReference>
<dbReference type="Gene3D" id="3.40.50.1100">
    <property type="match status" value="2"/>
</dbReference>
<dbReference type="EMBL" id="DXES01000060">
    <property type="protein sequence ID" value="HIX65177.1"/>
    <property type="molecule type" value="Genomic_DNA"/>
</dbReference>
<reference evidence="6" key="2">
    <citation type="submission" date="2021-04" db="EMBL/GenBank/DDBJ databases">
        <authorList>
            <person name="Gilroy R."/>
        </authorList>
    </citation>
    <scope>NUCLEOTIDE SEQUENCE</scope>
    <source>
        <strain evidence="6">CHK188-5543</strain>
    </source>
</reference>
<dbReference type="AlphaFoldDB" id="A0A9D1WQ73"/>
<gene>
    <name evidence="6" type="ORF">H9736_02905</name>
</gene>
<evidence type="ECO:0000259" key="5">
    <source>
        <dbReference type="Pfam" id="PF00291"/>
    </source>
</evidence>
<dbReference type="InterPro" id="IPR001926">
    <property type="entry name" value="TrpB-like_PALP"/>
</dbReference>
<dbReference type="PANTHER" id="PTHR43780:SF2">
    <property type="entry name" value="1-AMINOCYCLOPROPANE-1-CARBOXYLATE DEAMINASE-RELATED"/>
    <property type="match status" value="1"/>
</dbReference>
<evidence type="ECO:0000313" key="7">
    <source>
        <dbReference type="Proteomes" id="UP000886800"/>
    </source>
</evidence>
<feature type="modified residue" description="N6-(pyridoxal phosphate)lysine" evidence="4">
    <location>
        <position position="49"/>
    </location>
</feature>
<comment type="similarity">
    <text evidence="2">Belongs to the ACC deaminase/D-cysteine desulfhydrase family.</text>
</comment>
<evidence type="ECO:0000256" key="1">
    <source>
        <dbReference type="ARBA" id="ARBA00001933"/>
    </source>
</evidence>
<dbReference type="GO" id="GO:0019148">
    <property type="term" value="F:D-cysteine desulfhydrase activity"/>
    <property type="evidence" value="ECO:0007669"/>
    <property type="project" value="TreeGrafter"/>
</dbReference>
<comment type="caution">
    <text evidence="6">The sequence shown here is derived from an EMBL/GenBank/DDBJ whole genome shotgun (WGS) entry which is preliminary data.</text>
</comment>
<feature type="domain" description="Tryptophan synthase beta chain-like PALP" evidence="5">
    <location>
        <begin position="14"/>
        <end position="329"/>
    </location>
</feature>
<evidence type="ECO:0000256" key="4">
    <source>
        <dbReference type="PIRSR" id="PIRSR006278-2"/>
    </source>
</evidence>
<organism evidence="6 7">
    <name type="scientific">Candidatus Anaerotruncus excrementipullorum</name>
    <dbReference type="NCBI Taxonomy" id="2838465"/>
    <lineage>
        <taxon>Bacteria</taxon>
        <taxon>Bacillati</taxon>
        <taxon>Bacillota</taxon>
        <taxon>Clostridia</taxon>
        <taxon>Eubacteriales</taxon>
        <taxon>Oscillospiraceae</taxon>
        <taxon>Anaerotruncus</taxon>
    </lineage>
</organism>
<dbReference type="PANTHER" id="PTHR43780">
    <property type="entry name" value="1-AMINOCYCLOPROPANE-1-CARBOXYLATE DEAMINASE-RELATED"/>
    <property type="match status" value="1"/>
</dbReference>